<protein>
    <submittedName>
        <fullName evidence="2">Uncharacterized protein</fullName>
    </submittedName>
</protein>
<feature type="compositionally biased region" description="Acidic residues" evidence="1">
    <location>
        <begin position="85"/>
        <end position="100"/>
    </location>
</feature>
<evidence type="ECO:0000256" key="1">
    <source>
        <dbReference type="SAM" id="MobiDB-lite"/>
    </source>
</evidence>
<comment type="caution">
    <text evidence="2">The sequence shown here is derived from an EMBL/GenBank/DDBJ whole genome shotgun (WGS) entry which is preliminary data.</text>
</comment>
<dbReference type="Proteomes" id="UP001604277">
    <property type="component" value="Unassembled WGS sequence"/>
</dbReference>
<sequence>MAVTSPGGRSKEGFPSSCSIGTSVLLKLLLRGEVNSFCSNDHVHLHKYPSHALDQMGALDAMEEVGPSSLSRHISNGTSTMDIDVDDIYFDDSDSDDETESYLPKVSTESLE</sequence>
<accession>A0ABD1W6T5</accession>
<feature type="region of interest" description="Disordered" evidence="1">
    <location>
        <begin position="85"/>
        <end position="112"/>
    </location>
</feature>
<name>A0ABD1W6T5_9LAMI</name>
<reference evidence="3" key="1">
    <citation type="submission" date="2024-07" db="EMBL/GenBank/DDBJ databases">
        <title>Two chromosome-level genome assemblies of Korean endemic species Abeliophyllum distichum and Forsythia ovata (Oleaceae).</title>
        <authorList>
            <person name="Jang H."/>
        </authorList>
    </citation>
    <scope>NUCLEOTIDE SEQUENCE [LARGE SCALE GENOMIC DNA]</scope>
</reference>
<dbReference type="AlphaFoldDB" id="A0ABD1W6T5"/>
<organism evidence="2 3">
    <name type="scientific">Forsythia ovata</name>
    <dbReference type="NCBI Taxonomy" id="205694"/>
    <lineage>
        <taxon>Eukaryota</taxon>
        <taxon>Viridiplantae</taxon>
        <taxon>Streptophyta</taxon>
        <taxon>Embryophyta</taxon>
        <taxon>Tracheophyta</taxon>
        <taxon>Spermatophyta</taxon>
        <taxon>Magnoliopsida</taxon>
        <taxon>eudicotyledons</taxon>
        <taxon>Gunneridae</taxon>
        <taxon>Pentapetalae</taxon>
        <taxon>asterids</taxon>
        <taxon>lamiids</taxon>
        <taxon>Lamiales</taxon>
        <taxon>Oleaceae</taxon>
        <taxon>Forsythieae</taxon>
        <taxon>Forsythia</taxon>
    </lineage>
</organism>
<keyword evidence="3" id="KW-1185">Reference proteome</keyword>
<evidence type="ECO:0000313" key="3">
    <source>
        <dbReference type="Proteomes" id="UP001604277"/>
    </source>
</evidence>
<dbReference type="EMBL" id="JBFOLJ010000004">
    <property type="protein sequence ID" value="KAL2545267.1"/>
    <property type="molecule type" value="Genomic_DNA"/>
</dbReference>
<gene>
    <name evidence="2" type="ORF">Fot_14500</name>
</gene>
<evidence type="ECO:0000313" key="2">
    <source>
        <dbReference type="EMBL" id="KAL2545267.1"/>
    </source>
</evidence>
<proteinExistence type="predicted"/>